<dbReference type="RefSeq" id="WP_065212478.1">
    <property type="nucleotide sequence ID" value="NZ_NFCY01000029.1"/>
</dbReference>
<dbReference type="InterPro" id="IPR036188">
    <property type="entry name" value="FAD/NAD-bd_sf"/>
</dbReference>
<gene>
    <name evidence="2" type="ORF">BK724_25210</name>
</gene>
<dbReference type="Gene3D" id="3.50.50.60">
    <property type="entry name" value="FAD/NAD(P)-binding domain"/>
    <property type="match status" value="1"/>
</dbReference>
<dbReference type="Pfam" id="PF04820">
    <property type="entry name" value="Trp_halogenase"/>
    <property type="match status" value="2"/>
</dbReference>
<dbReference type="InterPro" id="IPR050816">
    <property type="entry name" value="Flavin-dep_Halogenase_NPB"/>
</dbReference>
<dbReference type="GO" id="GO:0004497">
    <property type="term" value="F:monooxygenase activity"/>
    <property type="evidence" value="ECO:0007669"/>
    <property type="project" value="InterPro"/>
</dbReference>
<dbReference type="InterPro" id="IPR006905">
    <property type="entry name" value="Flavin_halogenase"/>
</dbReference>
<dbReference type="AlphaFoldDB" id="A0A9Q5SH04"/>
<dbReference type="PANTHER" id="PTHR43747:SF1">
    <property type="entry name" value="SLR1998 PROTEIN"/>
    <property type="match status" value="1"/>
</dbReference>
<protein>
    <recommendedName>
        <fullName evidence="4">Tryptophan halogenase</fullName>
    </recommendedName>
</protein>
<evidence type="ECO:0000313" key="2">
    <source>
        <dbReference type="EMBL" id="OTX42664.1"/>
    </source>
</evidence>
<dbReference type="SUPFAM" id="SSF51905">
    <property type="entry name" value="FAD/NAD(P)-binding domain"/>
    <property type="match status" value="1"/>
</dbReference>
<dbReference type="PRINTS" id="PR00420">
    <property type="entry name" value="RNGMNOXGNASE"/>
</dbReference>
<comment type="similarity">
    <text evidence="1">Belongs to the flavin-dependent halogenase family. Bacterial tryptophan halogenase subfamily.</text>
</comment>
<dbReference type="Proteomes" id="UP000194733">
    <property type="component" value="Unassembled WGS sequence"/>
</dbReference>
<dbReference type="EMBL" id="NFCY01000029">
    <property type="protein sequence ID" value="OTX42664.1"/>
    <property type="molecule type" value="Genomic_DNA"/>
</dbReference>
<evidence type="ECO:0000256" key="1">
    <source>
        <dbReference type="ARBA" id="ARBA00038396"/>
    </source>
</evidence>
<accession>A0A9Q5SH04</accession>
<reference evidence="2 3" key="1">
    <citation type="submission" date="2016-10" db="EMBL/GenBank/DDBJ databases">
        <title>Comparative genomics of Bacillus thuringiensis reveals a path to pathogens against multiple invertebrate hosts.</title>
        <authorList>
            <person name="Zheng J."/>
            <person name="Gao Q."/>
            <person name="Liu H."/>
            <person name="Peng D."/>
            <person name="Ruan L."/>
            <person name="Sun M."/>
        </authorList>
    </citation>
    <scope>NUCLEOTIDE SEQUENCE [LARGE SCALE GENOMIC DNA]</scope>
    <source>
        <strain evidence="2">BGSC 4BB1</strain>
    </source>
</reference>
<proteinExistence type="inferred from homology"/>
<comment type="caution">
    <text evidence="2">The sequence shown here is derived from an EMBL/GenBank/DDBJ whole genome shotgun (WGS) entry which is preliminary data.</text>
</comment>
<evidence type="ECO:0000313" key="3">
    <source>
        <dbReference type="Proteomes" id="UP000194733"/>
    </source>
</evidence>
<dbReference type="PANTHER" id="PTHR43747">
    <property type="entry name" value="FAD-BINDING PROTEIN"/>
    <property type="match status" value="1"/>
</dbReference>
<evidence type="ECO:0008006" key="4">
    <source>
        <dbReference type="Google" id="ProtNLM"/>
    </source>
</evidence>
<organism evidence="2 3">
    <name type="scientific">Bacillus thuringiensis serovar sooncheon</name>
    <dbReference type="NCBI Taxonomy" id="180891"/>
    <lineage>
        <taxon>Bacteria</taxon>
        <taxon>Bacillati</taxon>
        <taxon>Bacillota</taxon>
        <taxon>Bacilli</taxon>
        <taxon>Bacillales</taxon>
        <taxon>Bacillaceae</taxon>
        <taxon>Bacillus</taxon>
        <taxon>Bacillus cereus group</taxon>
    </lineage>
</organism>
<name>A0A9Q5SH04_BACTU</name>
<sequence length="433" mass="49950">MKNWDAIIIGGGPAGSTCAITLAKKGRKVLVLEKEVFPRFHIGESQLPYMNKLLQNLNILEEANKQNFIKKTGAEFVNRMGNTQRMAFAEQGSGRIFDTFQVERAEFDHFLLKQARATGADIYENAKVNKLLLKNNRLQGLMYEKDGKKYEAYADFIIDASGRNGMIAHHYKLRKTNNKLQNIALFRHYENYNETYFDGTPGDIQVAYDENRWMWTIPISKNMISVGLVISEKKLKEEQTNATNEEIFDAYLQLFPRVQKRLTEAKPFGKIRIESNFCYYADSLTGPNYLLVGDSGCFVDPMFSGGVFLAMATGMKAGETLDQILNKQINEQQLLQHYENFYKTGYDTYLRFLYWFYESNCDFYKALNSIPIECMEGISKEALTQLAVQLACGNYWSENSLTEYLRLQEKYTTFKPFTTVYECPSYSKDELKN</sequence>